<sequence>MRWLWLALFVCLTCGCHRTLDEQVVGLWKQRRDAATSASPRIKTELPRATLTLGANHSFVLTVPRLGGSASRAAGTDSTEITIEGSWEVDGKEIVCRVATYMGKPVNQYRAAQGEDLKHAQDEFARMQQMGVMGYAGDSIAPRAQSATEALILPERAQLSDDGKRLTLSFVRSMSPSIDLFRD</sequence>
<evidence type="ECO:0008006" key="3">
    <source>
        <dbReference type="Google" id="ProtNLM"/>
    </source>
</evidence>
<comment type="caution">
    <text evidence="1">The sequence shown here is derived from an EMBL/GenBank/DDBJ whole genome shotgun (WGS) entry which is preliminary data.</text>
</comment>
<organism evidence="1 2">
    <name type="scientific">Fimbriimonas ginsengisoli</name>
    <dbReference type="NCBI Taxonomy" id="1005039"/>
    <lineage>
        <taxon>Bacteria</taxon>
        <taxon>Bacillati</taxon>
        <taxon>Armatimonadota</taxon>
        <taxon>Fimbriimonadia</taxon>
        <taxon>Fimbriimonadales</taxon>
        <taxon>Fimbriimonadaceae</taxon>
        <taxon>Fimbriimonas</taxon>
    </lineage>
</organism>
<name>A0A931PW58_FIMGI</name>
<reference evidence="1" key="1">
    <citation type="submission" date="2020-07" db="EMBL/GenBank/DDBJ databases">
        <title>Huge and variable diversity of episymbiotic CPR bacteria and DPANN archaea in groundwater ecosystems.</title>
        <authorList>
            <person name="He C.Y."/>
            <person name="Keren R."/>
            <person name="Whittaker M."/>
            <person name="Farag I.F."/>
            <person name="Doudna J."/>
            <person name="Cate J.H.D."/>
            <person name="Banfield J.F."/>
        </authorList>
    </citation>
    <scope>NUCLEOTIDE SEQUENCE</scope>
    <source>
        <strain evidence="1">NC_groundwater_17_Pr7_B-0.1um_64_12</strain>
    </source>
</reference>
<protein>
    <recommendedName>
        <fullName evidence="3">Lipoprotein</fullName>
    </recommendedName>
</protein>
<evidence type="ECO:0000313" key="1">
    <source>
        <dbReference type="EMBL" id="MBI1756301.1"/>
    </source>
</evidence>
<gene>
    <name evidence="1" type="ORF">HYR64_04245</name>
</gene>
<dbReference type="PROSITE" id="PS51257">
    <property type="entry name" value="PROKAR_LIPOPROTEIN"/>
    <property type="match status" value="1"/>
</dbReference>
<evidence type="ECO:0000313" key="2">
    <source>
        <dbReference type="Proteomes" id="UP000727962"/>
    </source>
</evidence>
<dbReference type="Proteomes" id="UP000727962">
    <property type="component" value="Unassembled WGS sequence"/>
</dbReference>
<accession>A0A931PW58</accession>
<proteinExistence type="predicted"/>
<dbReference type="EMBL" id="JACOSL010000027">
    <property type="protein sequence ID" value="MBI1756301.1"/>
    <property type="molecule type" value="Genomic_DNA"/>
</dbReference>
<dbReference type="AlphaFoldDB" id="A0A931PW58"/>